<reference evidence="2 3" key="1">
    <citation type="submission" date="2008-07" db="EMBL/GenBank/DDBJ databases">
        <authorList>
            <person name="Tandeau de Marsac N."/>
            <person name="Ferriera S."/>
            <person name="Johnson J."/>
            <person name="Kravitz S."/>
            <person name="Beeson K."/>
            <person name="Sutton G."/>
            <person name="Rogers Y.-H."/>
            <person name="Friedman R."/>
            <person name="Frazier M."/>
            <person name="Venter J.C."/>
        </authorList>
    </citation>
    <scope>NUCLEOTIDE SEQUENCE [LARGE SCALE GENOMIC DNA]</scope>
    <source>
        <strain evidence="2 3">PCC 7420</strain>
    </source>
</reference>
<evidence type="ECO:0000313" key="3">
    <source>
        <dbReference type="Proteomes" id="UP000003835"/>
    </source>
</evidence>
<dbReference type="AlphaFoldDB" id="B4VHI6"/>
<dbReference type="RefSeq" id="WP_006098227.1">
    <property type="nucleotide sequence ID" value="NZ_DS989841.1"/>
</dbReference>
<proteinExistence type="predicted"/>
<dbReference type="HOGENOM" id="CLU_2092618_0_0_3"/>
<gene>
    <name evidence="2" type="ORF">MC7420_7403</name>
</gene>
<sequence>MRNLFAKAFGPEKLDVGAGFGTIVGASLGNCRGGFRESIQISTNNGTTKPAHSPTERQSINPKLDNPTHLIRNRDRSERFGQGGFCRKVIGGSINFVPKPAPTLGFMSRYHILILT</sequence>
<feature type="compositionally biased region" description="Polar residues" evidence="1">
    <location>
        <begin position="41"/>
        <end position="61"/>
    </location>
</feature>
<accession>B4VHI6</accession>
<feature type="region of interest" description="Disordered" evidence="1">
    <location>
        <begin position="41"/>
        <end position="69"/>
    </location>
</feature>
<dbReference type="EMBL" id="DS989841">
    <property type="protein sequence ID" value="EDX78750.1"/>
    <property type="molecule type" value="Genomic_DNA"/>
</dbReference>
<dbReference type="Proteomes" id="UP000003835">
    <property type="component" value="Unassembled WGS sequence"/>
</dbReference>
<dbReference type="STRING" id="118168.MC7420_7403"/>
<name>B4VHI6_9CYAN</name>
<evidence type="ECO:0000313" key="2">
    <source>
        <dbReference type="EMBL" id="EDX78750.1"/>
    </source>
</evidence>
<keyword evidence="3" id="KW-1185">Reference proteome</keyword>
<protein>
    <submittedName>
        <fullName evidence="2">Uncharacterized protein</fullName>
    </submittedName>
</protein>
<evidence type="ECO:0000256" key="1">
    <source>
        <dbReference type="SAM" id="MobiDB-lite"/>
    </source>
</evidence>
<organism evidence="2 3">
    <name type="scientific">Coleofasciculus chthonoplastes PCC 7420</name>
    <dbReference type="NCBI Taxonomy" id="118168"/>
    <lineage>
        <taxon>Bacteria</taxon>
        <taxon>Bacillati</taxon>
        <taxon>Cyanobacteriota</taxon>
        <taxon>Cyanophyceae</taxon>
        <taxon>Coleofasciculales</taxon>
        <taxon>Coleofasciculaceae</taxon>
        <taxon>Coleofasciculus</taxon>
    </lineage>
</organism>